<feature type="domain" description="GtrA/DPMS transmembrane" evidence="7">
    <location>
        <begin position="9"/>
        <end position="126"/>
    </location>
</feature>
<feature type="transmembrane region" description="Helical" evidence="6">
    <location>
        <begin position="33"/>
        <end position="52"/>
    </location>
</feature>
<protein>
    <submittedName>
        <fullName evidence="8">GtrA family protein</fullName>
    </submittedName>
</protein>
<comment type="similarity">
    <text evidence="2">Belongs to the GtrA family.</text>
</comment>
<keyword evidence="5 6" id="KW-0472">Membrane</keyword>
<dbReference type="Proteomes" id="UP001367922">
    <property type="component" value="Unassembled WGS sequence"/>
</dbReference>
<evidence type="ECO:0000313" key="8">
    <source>
        <dbReference type="EMBL" id="MEI4829957.1"/>
    </source>
</evidence>
<evidence type="ECO:0000256" key="4">
    <source>
        <dbReference type="ARBA" id="ARBA00022989"/>
    </source>
</evidence>
<evidence type="ECO:0000256" key="3">
    <source>
        <dbReference type="ARBA" id="ARBA00022692"/>
    </source>
</evidence>
<evidence type="ECO:0000313" key="9">
    <source>
        <dbReference type="Proteomes" id="UP001367922"/>
    </source>
</evidence>
<evidence type="ECO:0000256" key="1">
    <source>
        <dbReference type="ARBA" id="ARBA00004141"/>
    </source>
</evidence>
<dbReference type="RefSeq" id="WP_336482295.1">
    <property type="nucleotide sequence ID" value="NZ_JBAWSV010000003.1"/>
</dbReference>
<organism evidence="8 9">
    <name type="scientific">Bacillus yunxiaonensis</name>
    <dbReference type="NCBI Taxonomy" id="3127665"/>
    <lineage>
        <taxon>Bacteria</taxon>
        <taxon>Bacillati</taxon>
        <taxon>Bacillota</taxon>
        <taxon>Bacilli</taxon>
        <taxon>Bacillales</taxon>
        <taxon>Bacillaceae</taxon>
        <taxon>Bacillus</taxon>
    </lineage>
</organism>
<accession>A0ABU8FVJ8</accession>
<comment type="subcellular location">
    <subcellularLocation>
        <location evidence="1">Membrane</location>
        <topology evidence="1">Multi-pass membrane protein</topology>
    </subcellularLocation>
</comment>
<dbReference type="PANTHER" id="PTHR38459">
    <property type="entry name" value="PROPHAGE BACTOPRENOL-LINKED GLUCOSE TRANSLOCASE HOMOLOG"/>
    <property type="match status" value="1"/>
</dbReference>
<reference evidence="8 9" key="1">
    <citation type="submission" date="2024-01" db="EMBL/GenBank/DDBJ databases">
        <title>Seven novel Bacillus-like species.</title>
        <authorList>
            <person name="Liu G."/>
        </authorList>
    </citation>
    <scope>NUCLEOTIDE SEQUENCE [LARGE SCALE GENOMIC DNA]</scope>
    <source>
        <strain evidence="8 9">FJAT-53711</strain>
    </source>
</reference>
<evidence type="ECO:0000256" key="5">
    <source>
        <dbReference type="ARBA" id="ARBA00023136"/>
    </source>
</evidence>
<dbReference type="InterPro" id="IPR007267">
    <property type="entry name" value="GtrA_DPMS_TM"/>
</dbReference>
<keyword evidence="3 6" id="KW-0812">Transmembrane</keyword>
<name>A0ABU8FVJ8_9BACI</name>
<keyword evidence="4 6" id="KW-1133">Transmembrane helix</keyword>
<comment type="caution">
    <text evidence="8">The sequence shown here is derived from an EMBL/GenBank/DDBJ whole genome shotgun (WGS) entry which is preliminary data.</text>
</comment>
<evidence type="ECO:0000259" key="7">
    <source>
        <dbReference type="Pfam" id="PF04138"/>
    </source>
</evidence>
<keyword evidence="9" id="KW-1185">Reference proteome</keyword>
<evidence type="ECO:0000256" key="6">
    <source>
        <dbReference type="SAM" id="Phobius"/>
    </source>
</evidence>
<feature type="transmembrane region" description="Helical" evidence="6">
    <location>
        <begin position="107"/>
        <end position="126"/>
    </location>
</feature>
<dbReference type="Pfam" id="PF04138">
    <property type="entry name" value="GtrA_DPMS_TM"/>
    <property type="match status" value="1"/>
</dbReference>
<proteinExistence type="inferred from homology"/>
<dbReference type="InterPro" id="IPR051401">
    <property type="entry name" value="GtrA_CellWall_Glycosyl"/>
</dbReference>
<evidence type="ECO:0000256" key="2">
    <source>
        <dbReference type="ARBA" id="ARBA00009399"/>
    </source>
</evidence>
<gene>
    <name evidence="8" type="ORF">WAX78_10880</name>
</gene>
<sequence>MQKKEFVNYVIFGVLTTLVNIVCYALLTKVFQIDYKWATTIAWIVSVLFAFVTNKLYVFQSKQKSTASILKEFISFMFFRGLSYVLDIASMIVLVEWLGWNDLIAKVIANGIVIIVNYFASKYIIFQTNHSKEV</sequence>
<dbReference type="EMBL" id="JBAWSV010000003">
    <property type="protein sequence ID" value="MEI4829957.1"/>
    <property type="molecule type" value="Genomic_DNA"/>
</dbReference>
<feature type="transmembrane region" description="Helical" evidence="6">
    <location>
        <begin position="7"/>
        <end position="27"/>
    </location>
</feature>
<dbReference type="PANTHER" id="PTHR38459:SF5">
    <property type="entry name" value="CELL WALL TEICHOIC ACID GLYCOSYLATION PROTEIN GTCA"/>
    <property type="match status" value="1"/>
</dbReference>
<feature type="transmembrane region" description="Helical" evidence="6">
    <location>
        <begin position="73"/>
        <end position="95"/>
    </location>
</feature>